<comment type="caution">
    <text evidence="1">The sequence shown here is derived from an EMBL/GenBank/DDBJ whole genome shotgun (WGS) entry which is preliminary data.</text>
</comment>
<keyword evidence="2" id="KW-1185">Reference proteome</keyword>
<accession>A0A934RSQ7</accession>
<evidence type="ECO:0000313" key="1">
    <source>
        <dbReference type="EMBL" id="MBK1834748.1"/>
    </source>
</evidence>
<dbReference type="Pfam" id="PF08849">
    <property type="entry name" value="BrxA"/>
    <property type="match status" value="1"/>
</dbReference>
<dbReference type="Proteomes" id="UP000604083">
    <property type="component" value="Unassembled WGS sequence"/>
</dbReference>
<dbReference type="Gene3D" id="1.10.3540.10">
    <property type="entry name" value="uncharacterized protein from magnetospirillum magneticum domain"/>
    <property type="match status" value="1"/>
</dbReference>
<dbReference type="RefSeq" id="WP_200392183.1">
    <property type="nucleotide sequence ID" value="NZ_JAENIO010000031.1"/>
</dbReference>
<gene>
    <name evidence="1" type="ORF">JIN78_11805</name>
</gene>
<dbReference type="EMBL" id="JAENIO010000031">
    <property type="protein sequence ID" value="MBK1834748.1"/>
    <property type="molecule type" value="Genomic_DNA"/>
</dbReference>
<dbReference type="InterPro" id="IPR014948">
    <property type="entry name" value="BrxA"/>
</dbReference>
<sequence>MKTRRSHYSTSLAQSQGIIQECLTLFELWEEGQTANMLLESARQLGSLQTDSERRLRNIVTEGFGSRFLRPPHLEAAPEVRRVLLHSQSPKLIREIILLYALRQHGIFFDFMTELYWTTIRSAGNQILSEDVDSLIDKGVIEGKLARKWSPSVVERVVSYVLGMGRDFELLSPSRRGRADIHSWHPHENTLLYLAYDLHFLGLSDDQVINAEEWTAFGLSRPDVILYLQRFESESHLVLQDSGSLCRIEWSHHTRNALTHVLI</sequence>
<dbReference type="InterPro" id="IPR023137">
    <property type="entry name" value="BrxA_sf"/>
</dbReference>
<name>A0A934RSQ7_9BACT</name>
<protein>
    <submittedName>
        <fullName evidence="1">DUF1819 family protein</fullName>
    </submittedName>
</protein>
<evidence type="ECO:0000313" key="2">
    <source>
        <dbReference type="Proteomes" id="UP000604083"/>
    </source>
</evidence>
<organism evidence="1 2">
    <name type="scientific">Roseibacillus ishigakijimensis</name>
    <dbReference type="NCBI Taxonomy" id="454146"/>
    <lineage>
        <taxon>Bacteria</taxon>
        <taxon>Pseudomonadati</taxon>
        <taxon>Verrucomicrobiota</taxon>
        <taxon>Verrucomicrobiia</taxon>
        <taxon>Verrucomicrobiales</taxon>
        <taxon>Verrucomicrobiaceae</taxon>
        <taxon>Roseibacillus</taxon>
    </lineage>
</organism>
<reference evidence="1" key="1">
    <citation type="submission" date="2021-01" db="EMBL/GenBank/DDBJ databases">
        <title>Modified the classification status of verrucomicrobia.</title>
        <authorList>
            <person name="Feng X."/>
        </authorList>
    </citation>
    <scope>NUCLEOTIDE SEQUENCE</scope>
    <source>
        <strain evidence="1">KCTC 12986</strain>
    </source>
</reference>
<dbReference type="AlphaFoldDB" id="A0A934RSQ7"/>
<proteinExistence type="predicted"/>